<dbReference type="InterPro" id="IPR001633">
    <property type="entry name" value="EAL_dom"/>
</dbReference>
<dbReference type="SMART" id="SM00052">
    <property type="entry name" value="EAL"/>
    <property type="match status" value="1"/>
</dbReference>
<dbReference type="SUPFAM" id="SSF141868">
    <property type="entry name" value="EAL domain-like"/>
    <property type="match status" value="1"/>
</dbReference>
<evidence type="ECO:0000313" key="5">
    <source>
        <dbReference type="Proteomes" id="UP001576726"/>
    </source>
</evidence>
<keyword evidence="1" id="KW-0597">Phosphoprotein</keyword>
<feature type="domain" description="EAL" evidence="3">
    <location>
        <begin position="144"/>
        <end position="396"/>
    </location>
</feature>
<dbReference type="Pfam" id="PF00072">
    <property type="entry name" value="Response_reg"/>
    <property type="match status" value="1"/>
</dbReference>
<keyword evidence="5" id="KW-1185">Reference proteome</keyword>
<dbReference type="PANTHER" id="PTHR33121">
    <property type="entry name" value="CYCLIC DI-GMP PHOSPHODIESTERASE PDEF"/>
    <property type="match status" value="1"/>
</dbReference>
<dbReference type="SUPFAM" id="SSF52172">
    <property type="entry name" value="CheY-like"/>
    <property type="match status" value="1"/>
</dbReference>
<dbReference type="CDD" id="cd01948">
    <property type="entry name" value="EAL"/>
    <property type="match status" value="1"/>
</dbReference>
<dbReference type="RefSeq" id="WP_374919921.1">
    <property type="nucleotide sequence ID" value="NZ_JBHFGJ010000009.1"/>
</dbReference>
<dbReference type="Pfam" id="PF00563">
    <property type="entry name" value="EAL"/>
    <property type="match status" value="1"/>
</dbReference>
<evidence type="ECO:0000256" key="1">
    <source>
        <dbReference type="PROSITE-ProRule" id="PRU00169"/>
    </source>
</evidence>
<dbReference type="InterPro" id="IPR035919">
    <property type="entry name" value="EAL_sf"/>
</dbReference>
<protein>
    <submittedName>
        <fullName evidence="4">EAL domain-containing protein</fullName>
    </submittedName>
</protein>
<sequence length="402" mass="44465">MGSLSKLSVLIVEDSKVQRQYLVDVCLDMGLGLVREAENGQSALEVLEDLQPDVLICDLEMPGTDGVELIDLLSKRKLNFGLVIVSSREASLIHAVELMAITEGLCVLGALQKPVRPEALAKVINRCDKLMQAHHQTVGHCINNPLTEADLHQALLEKRFLLHFQPKVALNNKCLVGVEALVRLEHQGRLVFPVDFIHVCEKFRLIDELTLRIIEHVFQKQRAWMKLGLRIPVNINLSATSFDNQAFCARMIEMIKGGGIPAGLLVFEVTETGVVKNIANALKIMAKLRLLGCGLSIDDFGTGYSSVKQLSQLPFTELKVDRSLIDGISQKSHLQIIFESTLSMCSKLHIQVVAEGIETAADWHYLTRIGCHIGQGYLISPPMAEAQLLEWIGDGCPLLTEL</sequence>
<proteinExistence type="predicted"/>
<name>A0ABV4VZ56_9GAMM</name>
<dbReference type="PANTHER" id="PTHR33121:SF79">
    <property type="entry name" value="CYCLIC DI-GMP PHOSPHODIESTERASE PDED-RELATED"/>
    <property type="match status" value="1"/>
</dbReference>
<comment type="caution">
    <text evidence="4">The sequence shown here is derived from an EMBL/GenBank/DDBJ whole genome shotgun (WGS) entry which is preliminary data.</text>
</comment>
<accession>A0ABV4VZ56</accession>
<organism evidence="4 5">
    <name type="scientific">Shewanella seohaensis</name>
    <dbReference type="NCBI Taxonomy" id="755175"/>
    <lineage>
        <taxon>Bacteria</taxon>
        <taxon>Pseudomonadati</taxon>
        <taxon>Pseudomonadota</taxon>
        <taxon>Gammaproteobacteria</taxon>
        <taxon>Alteromonadales</taxon>
        <taxon>Shewanellaceae</taxon>
        <taxon>Shewanella</taxon>
    </lineage>
</organism>
<gene>
    <name evidence="4" type="ORF">ACE02L_17185</name>
</gene>
<evidence type="ECO:0000259" key="3">
    <source>
        <dbReference type="PROSITE" id="PS50883"/>
    </source>
</evidence>
<dbReference type="SMART" id="SM00448">
    <property type="entry name" value="REC"/>
    <property type="match status" value="1"/>
</dbReference>
<reference evidence="4 5" key="1">
    <citation type="submission" date="2024-09" db="EMBL/GenBank/DDBJ databases">
        <authorList>
            <person name="Zhang Y."/>
        </authorList>
    </citation>
    <scope>NUCLEOTIDE SEQUENCE [LARGE SCALE GENOMIC DNA]</scope>
    <source>
        <strain evidence="4 5">SH314</strain>
    </source>
</reference>
<evidence type="ECO:0000259" key="2">
    <source>
        <dbReference type="PROSITE" id="PS50110"/>
    </source>
</evidence>
<dbReference type="Proteomes" id="UP001576726">
    <property type="component" value="Unassembled WGS sequence"/>
</dbReference>
<feature type="modified residue" description="4-aspartylphosphate" evidence="1">
    <location>
        <position position="58"/>
    </location>
</feature>
<dbReference type="Gene3D" id="3.20.20.450">
    <property type="entry name" value="EAL domain"/>
    <property type="match status" value="1"/>
</dbReference>
<dbReference type="Gene3D" id="3.40.50.2300">
    <property type="match status" value="1"/>
</dbReference>
<evidence type="ECO:0000313" key="4">
    <source>
        <dbReference type="EMBL" id="MFB2654474.1"/>
    </source>
</evidence>
<dbReference type="EMBL" id="JBHFGJ010000009">
    <property type="protein sequence ID" value="MFB2654474.1"/>
    <property type="molecule type" value="Genomic_DNA"/>
</dbReference>
<dbReference type="InterPro" id="IPR011006">
    <property type="entry name" value="CheY-like_superfamily"/>
</dbReference>
<dbReference type="PROSITE" id="PS50883">
    <property type="entry name" value="EAL"/>
    <property type="match status" value="1"/>
</dbReference>
<dbReference type="PROSITE" id="PS50110">
    <property type="entry name" value="RESPONSE_REGULATORY"/>
    <property type="match status" value="1"/>
</dbReference>
<dbReference type="InterPro" id="IPR050706">
    <property type="entry name" value="Cyclic-di-GMP_PDE-like"/>
</dbReference>
<feature type="domain" description="Response regulatory" evidence="2">
    <location>
        <begin position="8"/>
        <end position="128"/>
    </location>
</feature>
<dbReference type="InterPro" id="IPR001789">
    <property type="entry name" value="Sig_transdc_resp-reg_receiver"/>
</dbReference>